<dbReference type="EC" id="2.7.11.1" evidence="2"/>
<feature type="binding site" evidence="9">
    <location>
        <position position="276"/>
    </location>
    <ligand>
        <name>ATP</name>
        <dbReference type="ChEBI" id="CHEBI:30616"/>
    </ligand>
</feature>
<dbReference type="Gene3D" id="3.30.200.20">
    <property type="entry name" value="Phosphorylase Kinase, domain 1"/>
    <property type="match status" value="1"/>
</dbReference>
<dbReference type="InterPro" id="IPR008271">
    <property type="entry name" value="Ser/Thr_kinase_AS"/>
</dbReference>
<reference evidence="12" key="1">
    <citation type="submission" date="2020-11" db="EMBL/GenBank/DDBJ databases">
        <authorList>
            <person name="Tran Van P."/>
        </authorList>
    </citation>
    <scope>NUCLEOTIDE SEQUENCE</scope>
</reference>
<evidence type="ECO:0000256" key="8">
    <source>
        <dbReference type="ARBA" id="ARBA00022840"/>
    </source>
</evidence>
<feature type="compositionally biased region" description="Basic residues" evidence="10">
    <location>
        <begin position="8"/>
        <end position="17"/>
    </location>
</feature>
<dbReference type="CDD" id="cd01093">
    <property type="entry name" value="CRIB_PAK_like"/>
    <property type="match status" value="1"/>
</dbReference>
<evidence type="ECO:0000256" key="2">
    <source>
        <dbReference type="ARBA" id="ARBA00012513"/>
    </source>
</evidence>
<dbReference type="GO" id="GO:0005737">
    <property type="term" value="C:cytoplasm"/>
    <property type="evidence" value="ECO:0007669"/>
    <property type="project" value="UniProtKB-SubCell"/>
</dbReference>
<evidence type="ECO:0000256" key="7">
    <source>
        <dbReference type="ARBA" id="ARBA00022777"/>
    </source>
</evidence>
<keyword evidence="7" id="KW-0418">Kinase</keyword>
<dbReference type="Gene3D" id="1.10.510.10">
    <property type="entry name" value="Transferase(Phosphotransferase) domain 1"/>
    <property type="match status" value="1"/>
</dbReference>
<dbReference type="InterPro" id="IPR011009">
    <property type="entry name" value="Kinase-like_dom_sf"/>
</dbReference>
<dbReference type="InterPro" id="IPR036936">
    <property type="entry name" value="CRIB_dom_sf"/>
</dbReference>
<keyword evidence="4" id="KW-0723">Serine/threonine-protein kinase</keyword>
<gene>
    <name evidence="12" type="ORF">DSTB1V02_LOCUS4252</name>
</gene>
<dbReference type="Pfam" id="PF00069">
    <property type="entry name" value="Pkinase"/>
    <property type="match status" value="1"/>
</dbReference>
<evidence type="ECO:0000256" key="9">
    <source>
        <dbReference type="PROSITE-ProRule" id="PRU10141"/>
    </source>
</evidence>
<feature type="compositionally biased region" description="Low complexity" evidence="10">
    <location>
        <begin position="164"/>
        <end position="182"/>
    </location>
</feature>
<dbReference type="InterPro" id="IPR000719">
    <property type="entry name" value="Prot_kinase_dom"/>
</dbReference>
<dbReference type="InterPro" id="IPR000095">
    <property type="entry name" value="CRIB_dom"/>
</dbReference>
<feature type="compositionally biased region" description="Basic and acidic residues" evidence="10">
    <location>
        <begin position="210"/>
        <end position="223"/>
    </location>
</feature>
<dbReference type="GO" id="GO:0004674">
    <property type="term" value="F:protein serine/threonine kinase activity"/>
    <property type="evidence" value="ECO:0007669"/>
    <property type="project" value="UniProtKB-KW"/>
</dbReference>
<feature type="region of interest" description="Disordered" evidence="10">
    <location>
        <begin position="123"/>
        <end position="228"/>
    </location>
</feature>
<evidence type="ECO:0000256" key="6">
    <source>
        <dbReference type="ARBA" id="ARBA00022741"/>
    </source>
</evidence>
<dbReference type="SMART" id="SM00220">
    <property type="entry name" value="S_TKc"/>
    <property type="match status" value="1"/>
</dbReference>
<organism evidence="12">
    <name type="scientific">Darwinula stevensoni</name>
    <dbReference type="NCBI Taxonomy" id="69355"/>
    <lineage>
        <taxon>Eukaryota</taxon>
        <taxon>Metazoa</taxon>
        <taxon>Ecdysozoa</taxon>
        <taxon>Arthropoda</taxon>
        <taxon>Crustacea</taxon>
        <taxon>Oligostraca</taxon>
        <taxon>Ostracoda</taxon>
        <taxon>Podocopa</taxon>
        <taxon>Podocopida</taxon>
        <taxon>Darwinulocopina</taxon>
        <taxon>Darwinuloidea</taxon>
        <taxon>Darwinulidae</taxon>
        <taxon>Darwinula</taxon>
    </lineage>
</organism>
<keyword evidence="13" id="KW-1185">Reference proteome</keyword>
<dbReference type="PANTHER" id="PTHR45832:SF21">
    <property type="entry name" value="NON-SPECIFIC SERINE_THREONINE PROTEIN KINASE"/>
    <property type="match status" value="1"/>
</dbReference>
<evidence type="ECO:0000256" key="3">
    <source>
        <dbReference type="ARBA" id="ARBA00022490"/>
    </source>
</evidence>
<sequence length="527" mass="59084">MSLFRKILTPKHGKKSNRKEDRDSDSGDTSEIQEIGLPTQVHHELHVKFDKETGKLVGLPNEWLHVLNSSNISQSEQIQNPDALVQALKYHMYSMMRVPLGFKPITTEETIKEETEEIDRLALGERSQKDDPPSNSHGQSSKPEAKPSEISQVRPVPMPRKKSSYAASSSSSSSQEAGSRHSPTTLEEVKEGVIENGVGVPQVPVIPPKPEPRSKVIRRRDQNSSDVESVMQELQQLCTPGDPRERFLRDKEVGSGASGTVFTAMDLKKNERVAIKDIELDKQPNQKLIVTELQVLIEVQHKNLVNFLDAYLLDRHLWVVMELLEGGPLTDVVTETVMNEGQMAAVCNEVLDALCFLHARGIIHRDIKSDNVLLAMDGSVKVTDFGFCANIVGDEKRQTMVGTPYWMAPEVVTRKQYGKKVDIWSLGIMCIEMVEGEPPYLRESPLKALYMIAANGKPSVPTWDKLSPDYQVVFMLLDFMNCCLEVDVDKRSTAEELASHQFLKKAQDLRTLTPLIQAAHHVLHKSI</sequence>
<dbReference type="EMBL" id="CAJPEV010000619">
    <property type="protein sequence ID" value="CAG0886980.1"/>
    <property type="molecule type" value="Genomic_DNA"/>
</dbReference>
<dbReference type="Gene3D" id="3.90.810.10">
    <property type="entry name" value="CRIB domain"/>
    <property type="match status" value="1"/>
</dbReference>
<dbReference type="GO" id="GO:0005524">
    <property type="term" value="F:ATP binding"/>
    <property type="evidence" value="ECO:0007669"/>
    <property type="project" value="UniProtKB-UniRule"/>
</dbReference>
<dbReference type="PROSITE" id="PS00108">
    <property type="entry name" value="PROTEIN_KINASE_ST"/>
    <property type="match status" value="1"/>
</dbReference>
<accession>A0A7R8XBS7</accession>
<dbReference type="InterPro" id="IPR017441">
    <property type="entry name" value="Protein_kinase_ATP_BS"/>
</dbReference>
<dbReference type="AlphaFoldDB" id="A0A7R8XBS7"/>
<proteinExistence type="predicted"/>
<protein>
    <recommendedName>
        <fullName evidence="2">non-specific serine/threonine protein kinase</fullName>
        <ecNumber evidence="2">2.7.11.1</ecNumber>
    </recommendedName>
</protein>
<dbReference type="OrthoDB" id="1022360at2759"/>
<feature type="domain" description="Protein kinase" evidence="11">
    <location>
        <begin position="247"/>
        <end position="503"/>
    </location>
</feature>
<dbReference type="PANTHER" id="PTHR45832">
    <property type="entry name" value="SERINE/THREONINE-PROTEIN KINASE SAMKA-RELATED-RELATED"/>
    <property type="match status" value="1"/>
</dbReference>
<dbReference type="PROSITE" id="PS00107">
    <property type="entry name" value="PROTEIN_KINASE_ATP"/>
    <property type="match status" value="1"/>
</dbReference>
<keyword evidence="5" id="KW-0808">Transferase</keyword>
<feature type="compositionally biased region" description="Basic and acidic residues" evidence="10">
    <location>
        <begin position="123"/>
        <end position="132"/>
    </location>
</feature>
<feature type="compositionally biased region" description="Polar residues" evidence="10">
    <location>
        <begin position="133"/>
        <end position="142"/>
    </location>
</feature>
<dbReference type="FunFam" id="1.10.510.10:FF:000011">
    <property type="entry name" value="Non-specific serine/threonine protein kinase"/>
    <property type="match status" value="1"/>
</dbReference>
<keyword evidence="6 9" id="KW-0547">Nucleotide-binding</keyword>
<evidence type="ECO:0000259" key="11">
    <source>
        <dbReference type="PROSITE" id="PS50011"/>
    </source>
</evidence>
<name>A0A7R8XBS7_9CRUS</name>
<evidence type="ECO:0000313" key="13">
    <source>
        <dbReference type="Proteomes" id="UP000677054"/>
    </source>
</evidence>
<dbReference type="SUPFAM" id="SSF56112">
    <property type="entry name" value="Protein kinase-like (PK-like)"/>
    <property type="match status" value="1"/>
</dbReference>
<dbReference type="Proteomes" id="UP000677054">
    <property type="component" value="Unassembled WGS sequence"/>
</dbReference>
<evidence type="ECO:0000313" key="12">
    <source>
        <dbReference type="EMBL" id="CAD7244355.1"/>
    </source>
</evidence>
<evidence type="ECO:0000256" key="10">
    <source>
        <dbReference type="SAM" id="MobiDB-lite"/>
    </source>
</evidence>
<dbReference type="EMBL" id="LR900136">
    <property type="protein sequence ID" value="CAD7244355.1"/>
    <property type="molecule type" value="Genomic_DNA"/>
</dbReference>
<dbReference type="Pfam" id="PF00786">
    <property type="entry name" value="PBD"/>
    <property type="match status" value="1"/>
</dbReference>
<feature type="region of interest" description="Disordered" evidence="10">
    <location>
        <begin position="1"/>
        <end position="32"/>
    </location>
</feature>
<keyword evidence="8 9" id="KW-0067">ATP-binding</keyword>
<dbReference type="InterPro" id="IPR051931">
    <property type="entry name" value="PAK3-like"/>
</dbReference>
<dbReference type="PROSITE" id="PS50011">
    <property type="entry name" value="PROTEIN_KINASE_DOM"/>
    <property type="match status" value="1"/>
</dbReference>
<evidence type="ECO:0000256" key="5">
    <source>
        <dbReference type="ARBA" id="ARBA00022679"/>
    </source>
</evidence>
<comment type="subcellular location">
    <subcellularLocation>
        <location evidence="1">Cytoplasm</location>
    </subcellularLocation>
</comment>
<dbReference type="SMART" id="SM00285">
    <property type="entry name" value="PBD"/>
    <property type="match status" value="1"/>
</dbReference>
<dbReference type="InterPro" id="IPR033923">
    <property type="entry name" value="PAK_BD"/>
</dbReference>
<evidence type="ECO:0000256" key="4">
    <source>
        <dbReference type="ARBA" id="ARBA00022527"/>
    </source>
</evidence>
<evidence type="ECO:0000256" key="1">
    <source>
        <dbReference type="ARBA" id="ARBA00004496"/>
    </source>
</evidence>
<keyword evidence="3" id="KW-0963">Cytoplasm</keyword>